<dbReference type="SUPFAM" id="SSF46689">
    <property type="entry name" value="Homeodomain-like"/>
    <property type="match status" value="1"/>
</dbReference>
<evidence type="ECO:0000256" key="1">
    <source>
        <dbReference type="ARBA" id="ARBA00004123"/>
    </source>
</evidence>
<dbReference type="SMART" id="SM00717">
    <property type="entry name" value="SANT"/>
    <property type="match status" value="2"/>
</dbReference>
<evidence type="ECO:0000256" key="5">
    <source>
        <dbReference type="ARBA" id="ARBA00023163"/>
    </source>
</evidence>
<dbReference type="PANTHER" id="PTHR48000:SF46">
    <property type="entry name" value="TRANSCRIPTION FACTOR MYB36"/>
    <property type="match status" value="1"/>
</dbReference>
<keyword evidence="3" id="KW-0805">Transcription regulation</keyword>
<dbReference type="PROSITE" id="PS51294">
    <property type="entry name" value="HTH_MYB"/>
    <property type="match status" value="2"/>
</dbReference>
<dbReference type="FunFam" id="1.10.10.60:FF:000015">
    <property type="entry name" value="Transcription factor RAX3"/>
    <property type="match status" value="1"/>
</dbReference>
<feature type="domain" description="HTH myb-type" evidence="9">
    <location>
        <begin position="9"/>
        <end position="62"/>
    </location>
</feature>
<evidence type="ECO:0000256" key="6">
    <source>
        <dbReference type="ARBA" id="ARBA00023242"/>
    </source>
</evidence>
<evidence type="ECO:0000256" key="3">
    <source>
        <dbReference type="ARBA" id="ARBA00023015"/>
    </source>
</evidence>
<dbReference type="InterPro" id="IPR001005">
    <property type="entry name" value="SANT/Myb"/>
</dbReference>
<feature type="domain" description="Myb-like" evidence="8">
    <location>
        <begin position="63"/>
        <end position="113"/>
    </location>
</feature>
<protein>
    <submittedName>
        <fullName evidence="10">Uncharacterized protein</fullName>
    </submittedName>
</protein>
<evidence type="ECO:0000256" key="4">
    <source>
        <dbReference type="ARBA" id="ARBA00023125"/>
    </source>
</evidence>
<proteinExistence type="predicted"/>
<reference evidence="10" key="1">
    <citation type="journal article" date="2013" name="J. Plant Res.">
        <title>Effect of fungi and light on seed germination of three Opuntia species from semiarid lands of central Mexico.</title>
        <authorList>
            <person name="Delgado-Sanchez P."/>
            <person name="Jimenez-Bremont J.F."/>
            <person name="Guerrero-Gonzalez Mde L."/>
            <person name="Flores J."/>
        </authorList>
    </citation>
    <scope>NUCLEOTIDE SEQUENCE</scope>
    <source>
        <tissue evidence="10">Cladode</tissue>
    </source>
</reference>
<organism evidence="10">
    <name type="scientific">Opuntia streptacantha</name>
    <name type="common">Prickly pear cactus</name>
    <name type="synonym">Opuntia cardona</name>
    <dbReference type="NCBI Taxonomy" id="393608"/>
    <lineage>
        <taxon>Eukaryota</taxon>
        <taxon>Viridiplantae</taxon>
        <taxon>Streptophyta</taxon>
        <taxon>Embryophyta</taxon>
        <taxon>Tracheophyta</taxon>
        <taxon>Spermatophyta</taxon>
        <taxon>Magnoliopsida</taxon>
        <taxon>eudicotyledons</taxon>
        <taxon>Gunneridae</taxon>
        <taxon>Pentapetalae</taxon>
        <taxon>Caryophyllales</taxon>
        <taxon>Cactineae</taxon>
        <taxon>Cactaceae</taxon>
        <taxon>Opuntioideae</taxon>
        <taxon>Opuntia</taxon>
    </lineage>
</organism>
<reference evidence="10" key="2">
    <citation type="submission" date="2020-07" db="EMBL/GenBank/DDBJ databases">
        <authorList>
            <person name="Vera ALvarez R."/>
            <person name="Arias-Moreno D.M."/>
            <person name="Jimenez-Jacinto V."/>
            <person name="Jimenez-Bremont J.F."/>
            <person name="Swaminathan K."/>
            <person name="Moose S.P."/>
            <person name="Guerrero-Gonzalez M.L."/>
            <person name="Marino-Ramirez L."/>
            <person name="Landsman D."/>
            <person name="Rodriguez-Kessler M."/>
            <person name="Delgado-Sanchez P."/>
        </authorList>
    </citation>
    <scope>NUCLEOTIDE SEQUENCE</scope>
    <source>
        <tissue evidence="10">Cladode</tissue>
    </source>
</reference>
<dbReference type="Pfam" id="PF00249">
    <property type="entry name" value="Myb_DNA-binding"/>
    <property type="match status" value="2"/>
</dbReference>
<keyword evidence="5" id="KW-0804">Transcription</keyword>
<dbReference type="InterPro" id="IPR009057">
    <property type="entry name" value="Homeodomain-like_sf"/>
</dbReference>
<dbReference type="GO" id="GO:0003677">
    <property type="term" value="F:DNA binding"/>
    <property type="evidence" value="ECO:0007669"/>
    <property type="project" value="UniProtKB-KW"/>
</dbReference>
<dbReference type="EMBL" id="GISG01167284">
    <property type="protein sequence ID" value="MBA4650891.1"/>
    <property type="molecule type" value="Transcribed_RNA"/>
</dbReference>
<dbReference type="GO" id="GO:0005634">
    <property type="term" value="C:nucleus"/>
    <property type="evidence" value="ECO:0007669"/>
    <property type="project" value="UniProtKB-SubCell"/>
</dbReference>
<evidence type="ECO:0000256" key="2">
    <source>
        <dbReference type="ARBA" id="ARBA00022737"/>
    </source>
</evidence>
<dbReference type="AlphaFoldDB" id="A0A7C8ZUM3"/>
<keyword evidence="6" id="KW-0539">Nucleus</keyword>
<evidence type="ECO:0000256" key="7">
    <source>
        <dbReference type="SAM" id="MobiDB-lite"/>
    </source>
</evidence>
<feature type="region of interest" description="Disordered" evidence="7">
    <location>
        <begin position="196"/>
        <end position="223"/>
    </location>
</feature>
<comment type="subcellular location">
    <subcellularLocation>
        <location evidence="1">Nucleus</location>
    </subcellularLocation>
</comment>
<dbReference type="InterPro" id="IPR017930">
    <property type="entry name" value="Myb_dom"/>
</dbReference>
<dbReference type="PROSITE" id="PS50090">
    <property type="entry name" value="MYB_LIKE"/>
    <property type="match status" value="2"/>
</dbReference>
<feature type="compositionally biased region" description="Low complexity" evidence="7">
    <location>
        <begin position="209"/>
        <end position="223"/>
    </location>
</feature>
<feature type="compositionally biased region" description="Polar residues" evidence="7">
    <location>
        <begin position="197"/>
        <end position="208"/>
    </location>
</feature>
<name>A0A7C8ZUM3_OPUST</name>
<keyword evidence="2" id="KW-0677">Repeat</keyword>
<feature type="domain" description="Myb-like" evidence="8">
    <location>
        <begin position="9"/>
        <end position="62"/>
    </location>
</feature>
<evidence type="ECO:0000313" key="10">
    <source>
        <dbReference type="EMBL" id="MBA4650891.1"/>
    </source>
</evidence>
<dbReference type="PANTHER" id="PTHR48000">
    <property type="entry name" value="OS09G0431300 PROTEIN"/>
    <property type="match status" value="1"/>
</dbReference>
<keyword evidence="4" id="KW-0238">DNA-binding</keyword>
<accession>A0A7C8ZUM3</accession>
<dbReference type="Gene3D" id="1.10.10.60">
    <property type="entry name" value="Homeodomain-like"/>
    <property type="match status" value="2"/>
</dbReference>
<sequence>MGRAPCCDKTKVKKGPWSPEEDAKLKSYIEKYGTGGNWIALPQKIGLNRCGKSCRLRWLNYLRPNIKHGDFTAEEDNIILNLYISIGSRWSIIAAQLPGRTDNDIKNYWNTRLKKKLLGKRRQQEDLNGSTLSSSALERLQLHMQLQCQQQPQQNPLSLFNNQTLWPHKLHPFLQDRLIQHNDFQTINPIQFEDLDQISSPNGSASSETSNGVDNNNDDNNMMSTNMDSNGYMGMERISSFQAELDQLLGGNDNSGVNEIEGISGWWSNDSKSTNWDASTNLQTESALYQNYAN</sequence>
<evidence type="ECO:0000259" key="9">
    <source>
        <dbReference type="PROSITE" id="PS51294"/>
    </source>
</evidence>
<dbReference type="CDD" id="cd00167">
    <property type="entry name" value="SANT"/>
    <property type="match status" value="2"/>
</dbReference>
<feature type="domain" description="HTH myb-type" evidence="9">
    <location>
        <begin position="63"/>
        <end position="117"/>
    </location>
</feature>
<evidence type="ECO:0000259" key="8">
    <source>
        <dbReference type="PROSITE" id="PS50090"/>
    </source>
</evidence>